<proteinExistence type="predicted"/>
<evidence type="ECO:0000313" key="2">
    <source>
        <dbReference type="Proteomes" id="UP001278766"/>
    </source>
</evidence>
<reference evidence="1" key="2">
    <citation type="submission" date="2023-06" db="EMBL/GenBank/DDBJ databases">
        <authorList>
            <consortium name="Lawrence Berkeley National Laboratory"/>
            <person name="Haridas S."/>
            <person name="Hensen N."/>
            <person name="Bonometti L."/>
            <person name="Westerberg I."/>
            <person name="Brannstrom I.O."/>
            <person name="Guillou S."/>
            <person name="Cros-Aarteil S."/>
            <person name="Calhoun S."/>
            <person name="Kuo A."/>
            <person name="Mondo S."/>
            <person name="Pangilinan J."/>
            <person name="Riley R."/>
            <person name="Labutti K."/>
            <person name="Andreopoulos B."/>
            <person name="Lipzen A."/>
            <person name="Chen C."/>
            <person name="Yanf M."/>
            <person name="Daum C."/>
            <person name="Ng V."/>
            <person name="Clum A."/>
            <person name="Steindorff A."/>
            <person name="Ohm R."/>
            <person name="Martin F."/>
            <person name="Silar P."/>
            <person name="Natvig D."/>
            <person name="Lalanne C."/>
            <person name="Gautier V."/>
            <person name="Ament-Velasquez S.L."/>
            <person name="Kruys A."/>
            <person name="Hutchinson M.I."/>
            <person name="Powell A.J."/>
            <person name="Barry K."/>
            <person name="Miller A.N."/>
            <person name="Grigoriev I.V."/>
            <person name="Debuchy R."/>
            <person name="Gladieux P."/>
            <person name="Thoren M.H."/>
            <person name="Johannesson H."/>
        </authorList>
    </citation>
    <scope>NUCLEOTIDE SEQUENCE</scope>
    <source>
        <strain evidence="1">CBS 168.71</strain>
    </source>
</reference>
<dbReference type="Proteomes" id="UP001278766">
    <property type="component" value="Unassembled WGS sequence"/>
</dbReference>
<dbReference type="AlphaFoldDB" id="A0AAE0LX27"/>
<sequence>MEDMDKGMDTSQLAKSPTRGLYGITRLRRPLAYGELDSTPKLGTTSTAEPSDHKHGLEPCTFFFYDTLMGPNVLMTVPNLDDRPRLQGAWIDGFTMKMWSGKYPVVLPRDNAATGPQDRDYGEIWRAATIIRCLRLQRSNAMMAILSTVWSKWARDSRSSELVEGNFDMQD</sequence>
<evidence type="ECO:0000313" key="1">
    <source>
        <dbReference type="EMBL" id="KAK3299884.1"/>
    </source>
</evidence>
<dbReference type="RefSeq" id="XP_062663398.1">
    <property type="nucleotide sequence ID" value="XM_062802009.1"/>
</dbReference>
<name>A0AAE0LX27_9PEZI</name>
<keyword evidence="2" id="KW-1185">Reference proteome</keyword>
<dbReference type="GeneID" id="87838957"/>
<protein>
    <submittedName>
        <fullName evidence="1">Uncharacterized protein</fullName>
    </submittedName>
</protein>
<accession>A0AAE0LX27</accession>
<comment type="caution">
    <text evidence="1">The sequence shown here is derived from an EMBL/GenBank/DDBJ whole genome shotgun (WGS) entry which is preliminary data.</text>
</comment>
<reference evidence="1" key="1">
    <citation type="journal article" date="2023" name="Mol. Phylogenet. Evol.">
        <title>Genome-scale phylogeny and comparative genomics of the fungal order Sordariales.</title>
        <authorList>
            <person name="Hensen N."/>
            <person name="Bonometti L."/>
            <person name="Westerberg I."/>
            <person name="Brannstrom I.O."/>
            <person name="Guillou S."/>
            <person name="Cros-Aarteil S."/>
            <person name="Calhoun S."/>
            <person name="Haridas S."/>
            <person name="Kuo A."/>
            <person name="Mondo S."/>
            <person name="Pangilinan J."/>
            <person name="Riley R."/>
            <person name="LaButti K."/>
            <person name="Andreopoulos B."/>
            <person name="Lipzen A."/>
            <person name="Chen C."/>
            <person name="Yan M."/>
            <person name="Daum C."/>
            <person name="Ng V."/>
            <person name="Clum A."/>
            <person name="Steindorff A."/>
            <person name="Ohm R.A."/>
            <person name="Martin F."/>
            <person name="Silar P."/>
            <person name="Natvig D.O."/>
            <person name="Lalanne C."/>
            <person name="Gautier V."/>
            <person name="Ament-Velasquez S.L."/>
            <person name="Kruys A."/>
            <person name="Hutchinson M.I."/>
            <person name="Powell A.J."/>
            <person name="Barry K."/>
            <person name="Miller A.N."/>
            <person name="Grigoriev I.V."/>
            <person name="Debuchy R."/>
            <person name="Gladieux P."/>
            <person name="Hiltunen Thoren M."/>
            <person name="Johannesson H."/>
        </authorList>
    </citation>
    <scope>NUCLEOTIDE SEQUENCE</scope>
    <source>
        <strain evidence="1">CBS 168.71</strain>
    </source>
</reference>
<organism evidence="1 2">
    <name type="scientific">Chaetomium fimeti</name>
    <dbReference type="NCBI Taxonomy" id="1854472"/>
    <lineage>
        <taxon>Eukaryota</taxon>
        <taxon>Fungi</taxon>
        <taxon>Dikarya</taxon>
        <taxon>Ascomycota</taxon>
        <taxon>Pezizomycotina</taxon>
        <taxon>Sordariomycetes</taxon>
        <taxon>Sordariomycetidae</taxon>
        <taxon>Sordariales</taxon>
        <taxon>Chaetomiaceae</taxon>
        <taxon>Chaetomium</taxon>
    </lineage>
</organism>
<dbReference type="EMBL" id="JAUEPN010000001">
    <property type="protein sequence ID" value="KAK3299884.1"/>
    <property type="molecule type" value="Genomic_DNA"/>
</dbReference>
<gene>
    <name evidence="1" type="ORF">B0H64DRAFT_369205</name>
</gene>
<dbReference type="Gene3D" id="3.10.490.10">
    <property type="entry name" value="Gamma-glutamyl cyclotransferase-like"/>
    <property type="match status" value="1"/>
</dbReference>